<organism evidence="6 7">
    <name type="scientific">Streptomyces ochraceiscleroticus</name>
    <dbReference type="NCBI Taxonomy" id="47761"/>
    <lineage>
        <taxon>Bacteria</taxon>
        <taxon>Bacillati</taxon>
        <taxon>Actinomycetota</taxon>
        <taxon>Actinomycetes</taxon>
        <taxon>Kitasatosporales</taxon>
        <taxon>Streptomycetaceae</taxon>
        <taxon>Streptomyces</taxon>
    </lineage>
</organism>
<feature type="compositionally biased region" description="Low complexity" evidence="5">
    <location>
        <begin position="19"/>
        <end position="34"/>
    </location>
</feature>
<gene>
    <name evidence="6" type="ORF">ACFP4F_29160</name>
</gene>
<protein>
    <submittedName>
        <fullName evidence="6">SCO3242 family prenyltransferase</fullName>
        <ecNumber evidence="6">2.5.1.-</ecNumber>
    </submittedName>
</protein>
<evidence type="ECO:0000313" key="7">
    <source>
        <dbReference type="Proteomes" id="UP001596139"/>
    </source>
</evidence>
<evidence type="ECO:0000256" key="4">
    <source>
        <dbReference type="ARBA" id="ARBA00023136"/>
    </source>
</evidence>
<dbReference type="InterPro" id="IPR044878">
    <property type="entry name" value="UbiA_sf"/>
</dbReference>
<evidence type="ECO:0000256" key="5">
    <source>
        <dbReference type="SAM" id="MobiDB-lite"/>
    </source>
</evidence>
<feature type="compositionally biased region" description="Low complexity" evidence="5">
    <location>
        <begin position="341"/>
        <end position="362"/>
    </location>
</feature>
<proteinExistence type="predicted"/>
<feature type="region of interest" description="Disordered" evidence="5">
    <location>
        <begin position="321"/>
        <end position="415"/>
    </location>
</feature>
<dbReference type="NCBIfam" id="NF045897">
    <property type="entry name" value="SCO3242_trans"/>
    <property type="match status" value="1"/>
</dbReference>
<feature type="compositionally biased region" description="Polar residues" evidence="5">
    <location>
        <begin position="326"/>
        <end position="340"/>
    </location>
</feature>
<accession>A0ABW1MT77</accession>
<feature type="compositionally biased region" description="Low complexity" evidence="5">
    <location>
        <begin position="212"/>
        <end position="236"/>
    </location>
</feature>
<dbReference type="Gene3D" id="1.10.357.140">
    <property type="entry name" value="UbiA prenyltransferase"/>
    <property type="match status" value="1"/>
</dbReference>
<dbReference type="RefSeq" id="WP_245659701.1">
    <property type="nucleotide sequence ID" value="NZ_JBHSPX010000008.1"/>
</dbReference>
<dbReference type="PANTHER" id="PTHR42723:SF1">
    <property type="entry name" value="CHLOROPHYLL SYNTHASE, CHLOROPLASTIC"/>
    <property type="match status" value="1"/>
</dbReference>
<dbReference type="Pfam" id="PF01040">
    <property type="entry name" value="UbiA"/>
    <property type="match status" value="1"/>
</dbReference>
<sequence>MPASAASVSRRPRGGGVGQPRRGPVGRVLGSLGSPDGEAPERATDSDGEAPGRATGSGGEVSRHPLRAWAELLRISAPASVPGDLLAGAAAAGLRPNARTALAACSSLCLYEAGMALNDWADRDIDALERPHRPIPSGRISPGAALAAAGGLTAAGLACAAAAGRPALATATALAATVWAYDLHLKNTPAGPTAMACARALDLLQGAVATTGRGSGTSAGKDSGTSTGAGTAAGAAAGAGTGTGRGTAARTAGAPPLSASLRTAPTPRPHTRAALRALPSAALLGAHTFTVTTVSRREAQGSSSSLPLLALAAVTALANAAAGRRTTPSRNATRPSAQGNATPQPVQANATPPPAQTNAARPSAQGTAAPVPAQGKAIPPHVQGITTPPHVRRNAAPPLAQGGKAPTAGRRPTLPPATAFAPPLLAAGYAVTAARPLLVAALNPSPHFLQRAVGGGIRAMIPLQAALAARAGAPVTGAAVLALIPVARRLSRKVSPT</sequence>
<dbReference type="PANTHER" id="PTHR42723">
    <property type="entry name" value="CHLOROPHYLL SYNTHASE"/>
    <property type="match status" value="1"/>
</dbReference>
<comment type="caution">
    <text evidence="6">The sequence shown here is derived from an EMBL/GenBank/DDBJ whole genome shotgun (WGS) entry which is preliminary data.</text>
</comment>
<dbReference type="InterPro" id="IPR000537">
    <property type="entry name" value="UbiA_prenyltransferase"/>
</dbReference>
<evidence type="ECO:0000313" key="6">
    <source>
        <dbReference type="EMBL" id="MFC6066588.1"/>
    </source>
</evidence>
<keyword evidence="3" id="KW-1133">Transmembrane helix</keyword>
<dbReference type="Proteomes" id="UP001596139">
    <property type="component" value="Unassembled WGS sequence"/>
</dbReference>
<keyword evidence="7" id="KW-1185">Reference proteome</keyword>
<dbReference type="EC" id="2.5.1.-" evidence="6"/>
<evidence type="ECO:0000256" key="1">
    <source>
        <dbReference type="ARBA" id="ARBA00004141"/>
    </source>
</evidence>
<keyword evidence="2" id="KW-0812">Transmembrane</keyword>
<reference evidence="7" key="1">
    <citation type="journal article" date="2019" name="Int. J. Syst. Evol. Microbiol.">
        <title>The Global Catalogue of Microorganisms (GCM) 10K type strain sequencing project: providing services to taxonomists for standard genome sequencing and annotation.</title>
        <authorList>
            <consortium name="The Broad Institute Genomics Platform"/>
            <consortium name="The Broad Institute Genome Sequencing Center for Infectious Disease"/>
            <person name="Wu L."/>
            <person name="Ma J."/>
        </authorList>
    </citation>
    <scope>NUCLEOTIDE SEQUENCE [LARGE SCALE GENOMIC DNA]</scope>
    <source>
        <strain evidence="7">CGMCC 1.15180</strain>
    </source>
</reference>
<evidence type="ECO:0000256" key="2">
    <source>
        <dbReference type="ARBA" id="ARBA00022692"/>
    </source>
</evidence>
<feature type="region of interest" description="Disordered" evidence="5">
    <location>
        <begin position="212"/>
        <end position="269"/>
    </location>
</feature>
<feature type="region of interest" description="Disordered" evidence="5">
    <location>
        <begin position="1"/>
        <end position="62"/>
    </location>
</feature>
<keyword evidence="6" id="KW-0808">Transferase</keyword>
<dbReference type="GO" id="GO:0016740">
    <property type="term" value="F:transferase activity"/>
    <property type="evidence" value="ECO:0007669"/>
    <property type="project" value="UniProtKB-KW"/>
</dbReference>
<dbReference type="EMBL" id="JBHSPX010000008">
    <property type="protein sequence ID" value="MFC6066588.1"/>
    <property type="molecule type" value="Genomic_DNA"/>
</dbReference>
<dbReference type="InterPro" id="IPR050475">
    <property type="entry name" value="Prenyltransferase_related"/>
</dbReference>
<name>A0ABW1MT77_9ACTN</name>
<evidence type="ECO:0000256" key="3">
    <source>
        <dbReference type="ARBA" id="ARBA00022989"/>
    </source>
</evidence>
<comment type="subcellular location">
    <subcellularLocation>
        <location evidence="1">Membrane</location>
        <topology evidence="1">Multi-pass membrane protein</topology>
    </subcellularLocation>
</comment>
<keyword evidence="4" id="KW-0472">Membrane</keyword>